<gene>
    <name evidence="10" type="ORF">RAK27_18610</name>
</gene>
<sequence>MQKFNVKSIITRLAVLLIMGQTFISPISVFADVISQSETTEKIKEEQTQEAIENTEKENNEDDIKPPEKEQAEEVQINENARSKASPVIEEVEKIQEDAAIQKEPSIDELGSLSVGEDGKIYYKGEPLYVGANGEEIPADLNELMKQGVPQTLMMRAGRATGATIQYNGQVSYGGTTVGDFSVNGKQAFCLQHPKPTPPSGTQGSMNPYDNDNIKRIMYYGWTGPANIFGGERDRGIVVTSVVLSKYYNGDVSGTSIPGWAELDNLAQNGALPKHGISLEGANALVNLKVSLVNGKQVSESKTLIADESNYINPAIPAGITLVNETTGSRTTNGTATIYGNQRFHLEADVRYTGNFNSGVKAGVMKAFQPLVIRPADSGLQDIGTWQWYDDPAQVVSFKADFFARLGDVHLIKEDRETVTAQGDATLDGAVYRITDSVGTSRDVTIQNGKATAKNLLIGEITYQEIKAPIGYLLDPTVYRATLDYNSQTGKIEIIRTVKEDVIKGNVDIMKYYSLVEGSAILIPEKGAGFSIYLESNGNLVQTQETNALGHARFNNLPFGSYLVKQTKSPAGTLPVADFKVKVDEHGQTYFYNILNGKFKSPTKLIKVDSETGKNVLVPGTVFKIKDLETGLWVNQTTHNITEFVTDENGEVLLYDELRFGDYELHEIKAPAGYVLNKTPHKFSVNQESQENGMIVVKFANKAQKGKVILNKTGEVATGSKIKDTEYGKQYEFEYSQKPLAGSEFNVIATKDIITGDGTMYHQKGDIAGTATTDENGKLTIGDLHLGSYALVETKAPKGYVLDGKEYPFELTYAGQEVEVTTAEVSVKNVLQDLVIKINKTEESAKWEDGKVVIEEVPSNGKVFGVYSDQDFSYNKNVIVPANSLVGVATTKEGIAGIQQKYPEGKFFVKELDAGNDHVINPNEFKFEFTAQDNNKTLEIGIWGDSVAYGKQNLLKIARNPITNELGKINVKLIKVDDEVSLTEDTPLAGVEYDLILKKDGNKEIVGHYVTDGNGEINVENIPSGDYEFVETKALTDYILDTKPIEFESTPETNGDSIEFRVVNKHMPPTLGTYASGINGQKLFNPRIENVIYDDMDYEFVYAGIDIFLTTILMEKGATPAQDKEVQRKETTIKSTGTKFTTQVGLTIPANTMDGNKDYYFVEIAHRDEERKIEYVKHDDRDDKGQTIRSEVPKIETLFAGLKGEKDFNPKKDNSMVDKVNATNFETNHEFTIVTEYVNPKTLEVVAVDEQQKIFSEQDSIFDVFLNLAANKMKSGDKLVATHRVYYDKEKTILYAEHYDLGNLKQTISFTAPKVVVLPQTGENAGTLAIMGVLIIGLVAVGFAVRSNRLKKEKNKLMEKVALYGFGGEQSIFSEDEDQVECEVATLLVEGIIETGSKIGLENEKAKRLLEKVELAYLVSTTENTVLEPIKQL</sequence>
<dbReference type="InterPro" id="IPR013783">
    <property type="entry name" value="Ig-like_fold"/>
</dbReference>
<evidence type="ECO:0000313" key="10">
    <source>
        <dbReference type="EMBL" id="MDZ5760657.1"/>
    </source>
</evidence>
<feature type="domain" description="SpaA-like prealbumin fold" evidence="7">
    <location>
        <begin position="604"/>
        <end position="689"/>
    </location>
</feature>
<dbReference type="SUPFAM" id="SSF49478">
    <property type="entry name" value="Cna protein B-type domain"/>
    <property type="match status" value="3"/>
</dbReference>
<evidence type="ECO:0000256" key="1">
    <source>
        <dbReference type="ARBA" id="ARBA00007257"/>
    </source>
</evidence>
<feature type="region of interest" description="Disordered" evidence="4">
    <location>
        <begin position="40"/>
        <end position="76"/>
    </location>
</feature>
<feature type="domain" description="Thioester" evidence="9">
    <location>
        <begin position="161"/>
        <end position="250"/>
    </location>
</feature>
<dbReference type="Pfam" id="PF20610">
    <property type="entry name" value="TED_2"/>
    <property type="match status" value="1"/>
</dbReference>
<organism evidence="10 11">
    <name type="scientific">Carnobacterium maltaromaticum</name>
    <name type="common">Carnobacterium piscicola</name>
    <dbReference type="NCBI Taxonomy" id="2751"/>
    <lineage>
        <taxon>Bacteria</taxon>
        <taxon>Bacillati</taxon>
        <taxon>Bacillota</taxon>
        <taxon>Bacilli</taxon>
        <taxon>Lactobacillales</taxon>
        <taxon>Carnobacteriaceae</taxon>
        <taxon>Carnobacterium</taxon>
    </lineage>
</organism>
<protein>
    <submittedName>
        <fullName evidence="10">SpaA isopeptide-forming pilin-related protein</fullName>
    </submittedName>
</protein>
<comment type="similarity">
    <text evidence="1">Belongs to the serine-aspartate repeat-containing protein (SDr) family.</text>
</comment>
<evidence type="ECO:0000256" key="6">
    <source>
        <dbReference type="SAM" id="SignalP"/>
    </source>
</evidence>
<keyword evidence="2" id="KW-0964">Secreted</keyword>
<keyword evidence="5" id="KW-0472">Membrane</keyword>
<feature type="compositionally biased region" description="Basic and acidic residues" evidence="4">
    <location>
        <begin position="54"/>
        <end position="72"/>
    </location>
</feature>
<dbReference type="Gene3D" id="2.60.40.10">
    <property type="entry name" value="Immunoglobulins"/>
    <property type="match status" value="5"/>
</dbReference>
<evidence type="ECO:0000256" key="4">
    <source>
        <dbReference type="SAM" id="MobiDB-lite"/>
    </source>
</evidence>
<dbReference type="InterPro" id="IPR041100">
    <property type="entry name" value="TQ"/>
</dbReference>
<feature type="domain" description="SpaA-like prealbumin fold" evidence="7">
    <location>
        <begin position="736"/>
        <end position="822"/>
    </location>
</feature>
<feature type="domain" description="SpaA-like prealbumin fold" evidence="7">
    <location>
        <begin position="971"/>
        <end position="1050"/>
    </location>
</feature>
<dbReference type="NCBIfam" id="NF033903">
    <property type="entry name" value="VaFE_rpt"/>
    <property type="match status" value="1"/>
</dbReference>
<feature type="domain" description="T-Q ester bond containing" evidence="8">
    <location>
        <begin position="1069"/>
        <end position="1189"/>
    </location>
</feature>
<evidence type="ECO:0000313" key="11">
    <source>
        <dbReference type="Proteomes" id="UP001290462"/>
    </source>
</evidence>
<evidence type="ECO:0000256" key="5">
    <source>
        <dbReference type="SAM" id="Phobius"/>
    </source>
</evidence>
<dbReference type="Proteomes" id="UP001290462">
    <property type="component" value="Unassembled WGS sequence"/>
</dbReference>
<feature type="domain" description="T-Q ester bond containing" evidence="8">
    <location>
        <begin position="1193"/>
        <end position="1309"/>
    </location>
</feature>
<feature type="domain" description="SpaA-like prealbumin fold" evidence="7">
    <location>
        <begin position="421"/>
        <end position="494"/>
    </location>
</feature>
<feature type="domain" description="SpaA-like prealbumin fold" evidence="7">
    <location>
        <begin position="526"/>
        <end position="596"/>
    </location>
</feature>
<proteinExistence type="inferred from homology"/>
<reference evidence="10" key="1">
    <citation type="submission" date="2023-08" db="EMBL/GenBank/DDBJ databases">
        <title>Genomic characterization of piscicolin 126 produced by Carnobacterium maltaromaticum CM22 strain isolated from salmon (Salmo salar).</title>
        <authorList>
            <person name="Gonzalez-Gragera E."/>
            <person name="Garcia-Lopez J.D."/>
            <person name="Teso-Perez C."/>
            <person name="Gimenez-Hernandez I."/>
            <person name="Peralta-Sanchez J.M."/>
            <person name="Valdivia E."/>
            <person name="Montalban-Lopez M."/>
            <person name="Martin-Platero A.M."/>
            <person name="Banos A."/>
            <person name="Martinez-Bueno M."/>
        </authorList>
    </citation>
    <scope>NUCLEOTIDE SEQUENCE</scope>
    <source>
        <strain evidence="10">CM22</strain>
    </source>
</reference>
<dbReference type="PANTHER" id="PTHR36108:SF13">
    <property type="entry name" value="COLOSSIN-B-RELATED"/>
    <property type="match status" value="1"/>
</dbReference>
<evidence type="ECO:0000256" key="3">
    <source>
        <dbReference type="ARBA" id="ARBA00022729"/>
    </source>
</evidence>
<dbReference type="Pfam" id="PF17802">
    <property type="entry name" value="SpaA"/>
    <property type="match status" value="5"/>
</dbReference>
<evidence type="ECO:0000259" key="8">
    <source>
        <dbReference type="Pfam" id="PF18202"/>
    </source>
</evidence>
<keyword evidence="5" id="KW-1133">Transmembrane helix</keyword>
<dbReference type="NCBIfam" id="TIGR01167">
    <property type="entry name" value="LPXTG_anchor"/>
    <property type="match status" value="1"/>
</dbReference>
<dbReference type="EMBL" id="JAVBVO010000024">
    <property type="protein sequence ID" value="MDZ5760657.1"/>
    <property type="molecule type" value="Genomic_DNA"/>
</dbReference>
<dbReference type="RefSeq" id="WP_322809822.1">
    <property type="nucleotide sequence ID" value="NZ_JAVBVO010000024.1"/>
</dbReference>
<accession>A0AAW9JVW2</accession>
<dbReference type="Gene3D" id="2.60.40.3930">
    <property type="match status" value="2"/>
</dbReference>
<name>A0AAW9JVW2_CARML</name>
<dbReference type="InterPro" id="IPR046751">
    <property type="entry name" value="TED_2"/>
</dbReference>
<feature type="signal peptide" evidence="6">
    <location>
        <begin position="1"/>
        <end position="31"/>
    </location>
</feature>
<keyword evidence="3 6" id="KW-0732">Signal</keyword>
<feature type="chain" id="PRO_5043387392" evidence="6">
    <location>
        <begin position="32"/>
        <end position="1433"/>
    </location>
</feature>
<evidence type="ECO:0000259" key="7">
    <source>
        <dbReference type="Pfam" id="PF17802"/>
    </source>
</evidence>
<dbReference type="InterPro" id="IPR041033">
    <property type="entry name" value="SpaA_PFL_dom_1"/>
</dbReference>
<comment type="caution">
    <text evidence="10">The sequence shown here is derived from an EMBL/GenBank/DDBJ whole genome shotgun (WGS) entry which is preliminary data.</text>
</comment>
<keyword evidence="5" id="KW-0812">Transmembrane</keyword>
<evidence type="ECO:0000259" key="9">
    <source>
        <dbReference type="Pfam" id="PF20610"/>
    </source>
</evidence>
<dbReference type="PANTHER" id="PTHR36108">
    <property type="entry name" value="COLOSSIN-B-RELATED"/>
    <property type="match status" value="1"/>
</dbReference>
<dbReference type="Pfam" id="PF18202">
    <property type="entry name" value="TQ"/>
    <property type="match status" value="2"/>
</dbReference>
<feature type="transmembrane region" description="Helical" evidence="5">
    <location>
        <begin position="1325"/>
        <end position="1345"/>
    </location>
</feature>
<evidence type="ECO:0000256" key="2">
    <source>
        <dbReference type="ARBA" id="ARBA00022525"/>
    </source>
</evidence>